<reference evidence="2" key="1">
    <citation type="journal article" date="2019" name="Sci. Rep.">
        <title>Draft genome of Tanacetum cinerariifolium, the natural source of mosquito coil.</title>
        <authorList>
            <person name="Yamashiro T."/>
            <person name="Shiraishi A."/>
            <person name="Satake H."/>
            <person name="Nakayama K."/>
        </authorList>
    </citation>
    <scope>NUCLEOTIDE SEQUENCE</scope>
</reference>
<gene>
    <name evidence="2" type="ORF">Tci_635628</name>
</gene>
<name>A0A699JZU1_TANCI</name>
<dbReference type="AlphaFoldDB" id="A0A699JZU1"/>
<comment type="caution">
    <text evidence="2">The sequence shown here is derived from an EMBL/GenBank/DDBJ whole genome shotgun (WGS) entry which is preliminary data.</text>
</comment>
<keyword evidence="2" id="KW-0645">Protease</keyword>
<evidence type="ECO:0000256" key="1">
    <source>
        <dbReference type="SAM" id="MobiDB-lite"/>
    </source>
</evidence>
<dbReference type="GO" id="GO:0006508">
    <property type="term" value="P:proteolysis"/>
    <property type="evidence" value="ECO:0007669"/>
    <property type="project" value="UniProtKB-KW"/>
</dbReference>
<accession>A0A699JZU1</accession>
<organism evidence="2">
    <name type="scientific">Tanacetum cinerariifolium</name>
    <name type="common">Dalmatian daisy</name>
    <name type="synonym">Chrysanthemum cinerariifolium</name>
    <dbReference type="NCBI Taxonomy" id="118510"/>
    <lineage>
        <taxon>Eukaryota</taxon>
        <taxon>Viridiplantae</taxon>
        <taxon>Streptophyta</taxon>
        <taxon>Embryophyta</taxon>
        <taxon>Tracheophyta</taxon>
        <taxon>Spermatophyta</taxon>
        <taxon>Magnoliopsida</taxon>
        <taxon>eudicotyledons</taxon>
        <taxon>Gunneridae</taxon>
        <taxon>Pentapetalae</taxon>
        <taxon>asterids</taxon>
        <taxon>campanulids</taxon>
        <taxon>Asterales</taxon>
        <taxon>Asteraceae</taxon>
        <taxon>Asteroideae</taxon>
        <taxon>Anthemideae</taxon>
        <taxon>Anthemidinae</taxon>
        <taxon>Tanacetum</taxon>
    </lineage>
</organism>
<sequence>LEGQGALLPPIPTSLPQMVEQPMSSYPSTTKPVEPKQTQEDKINERLDRVKLRPRSIQGSVKRFANCNNISIVAPLEMYGGHWKEWIEYEAILDLHIEGKIDITFIHWWTM</sequence>
<feature type="region of interest" description="Disordered" evidence="1">
    <location>
        <begin position="1"/>
        <end position="40"/>
    </location>
</feature>
<keyword evidence="2" id="KW-0378">Hydrolase</keyword>
<dbReference type="GO" id="GO:0008233">
    <property type="term" value="F:peptidase activity"/>
    <property type="evidence" value="ECO:0007669"/>
    <property type="project" value="UniProtKB-KW"/>
</dbReference>
<protein>
    <submittedName>
        <fullName evidence="2">Ulp1 protease family, C-terminal catalytic domain-containing protein</fullName>
    </submittedName>
</protein>
<feature type="non-terminal residue" evidence="2">
    <location>
        <position position="1"/>
    </location>
</feature>
<feature type="compositionally biased region" description="Polar residues" evidence="1">
    <location>
        <begin position="22"/>
        <end position="31"/>
    </location>
</feature>
<proteinExistence type="predicted"/>
<evidence type="ECO:0000313" key="2">
    <source>
        <dbReference type="EMBL" id="GFA63656.1"/>
    </source>
</evidence>
<dbReference type="EMBL" id="BKCJ010459514">
    <property type="protein sequence ID" value="GFA63656.1"/>
    <property type="molecule type" value="Genomic_DNA"/>
</dbReference>